<dbReference type="EC" id="1.3.1.104" evidence="11"/>
<evidence type="ECO:0000256" key="7">
    <source>
        <dbReference type="ARBA" id="ARBA00023002"/>
    </source>
</evidence>
<dbReference type="InterPro" id="IPR051034">
    <property type="entry name" value="Mito_Enoyl-ACP_Reductase"/>
</dbReference>
<keyword evidence="7" id="KW-0560">Oxidoreductase</keyword>
<evidence type="ECO:0000256" key="3">
    <source>
        <dbReference type="ARBA" id="ARBA00022516"/>
    </source>
</evidence>
<dbReference type="Pfam" id="PF08240">
    <property type="entry name" value="ADH_N"/>
    <property type="match status" value="1"/>
</dbReference>
<keyword evidence="15" id="KW-1185">Reference proteome</keyword>
<dbReference type="GO" id="GO:0141148">
    <property type="term" value="F:enoyl-[acyl-carrier-protein] reductase (NADPH) activity"/>
    <property type="evidence" value="ECO:0007669"/>
    <property type="project" value="UniProtKB-EC"/>
</dbReference>
<protein>
    <recommendedName>
        <fullName evidence="11">enoyl-[acyl-carrier-protein] reductase</fullName>
        <ecNumber evidence="11">1.3.1.104</ecNumber>
    </recommendedName>
</protein>
<evidence type="ECO:0000313" key="14">
    <source>
        <dbReference type="EMBL" id="ODV67458.1"/>
    </source>
</evidence>
<organism evidence="14 15">
    <name type="scientific">Hyphopichia burtonii NRRL Y-1933</name>
    <dbReference type="NCBI Taxonomy" id="984485"/>
    <lineage>
        <taxon>Eukaryota</taxon>
        <taxon>Fungi</taxon>
        <taxon>Dikarya</taxon>
        <taxon>Ascomycota</taxon>
        <taxon>Saccharomycotina</taxon>
        <taxon>Pichiomycetes</taxon>
        <taxon>Debaryomycetaceae</taxon>
        <taxon>Hyphopichia</taxon>
    </lineage>
</organism>
<dbReference type="PANTHER" id="PTHR43981">
    <property type="entry name" value="ENOYL-[ACYL-CARRIER-PROTEIN] REDUCTASE, MITOCHONDRIAL"/>
    <property type="match status" value="1"/>
</dbReference>
<name>A0A1E4RJK8_9ASCO</name>
<dbReference type="Gene3D" id="3.90.180.10">
    <property type="entry name" value="Medium-chain alcohol dehydrogenases, catalytic domain"/>
    <property type="match status" value="1"/>
</dbReference>
<dbReference type="CDD" id="cd08290">
    <property type="entry name" value="ETR"/>
    <property type="match status" value="1"/>
</dbReference>
<dbReference type="STRING" id="984485.A0A1E4RJK8"/>
<comment type="subcellular location">
    <subcellularLocation>
        <location evidence="1">Mitochondrion</location>
    </subcellularLocation>
</comment>
<evidence type="ECO:0000256" key="11">
    <source>
        <dbReference type="ARBA" id="ARBA00038963"/>
    </source>
</evidence>
<evidence type="ECO:0000256" key="6">
    <source>
        <dbReference type="ARBA" id="ARBA00022946"/>
    </source>
</evidence>
<keyword evidence="5" id="KW-0521">NADP</keyword>
<evidence type="ECO:0000256" key="2">
    <source>
        <dbReference type="ARBA" id="ARBA00010371"/>
    </source>
</evidence>
<keyword evidence="3" id="KW-0444">Lipid biosynthesis</keyword>
<dbReference type="Pfam" id="PF00107">
    <property type="entry name" value="ADH_zinc_N"/>
    <property type="match status" value="1"/>
</dbReference>
<evidence type="ECO:0000256" key="1">
    <source>
        <dbReference type="ARBA" id="ARBA00004173"/>
    </source>
</evidence>
<evidence type="ECO:0000256" key="8">
    <source>
        <dbReference type="ARBA" id="ARBA00023098"/>
    </source>
</evidence>
<evidence type="ECO:0000256" key="4">
    <source>
        <dbReference type="ARBA" id="ARBA00022832"/>
    </source>
</evidence>
<dbReference type="GO" id="GO:0005739">
    <property type="term" value="C:mitochondrion"/>
    <property type="evidence" value="ECO:0007669"/>
    <property type="project" value="UniProtKB-SubCell"/>
</dbReference>
<reference evidence="15" key="1">
    <citation type="submission" date="2016-05" db="EMBL/GenBank/DDBJ databases">
        <title>Comparative genomics of biotechnologically important yeasts.</title>
        <authorList>
            <consortium name="DOE Joint Genome Institute"/>
            <person name="Riley R."/>
            <person name="Haridas S."/>
            <person name="Wolfe K.H."/>
            <person name="Lopes M.R."/>
            <person name="Hittinger C.T."/>
            <person name="Goker M."/>
            <person name="Salamov A."/>
            <person name="Wisecaver J."/>
            <person name="Long T.M."/>
            <person name="Aerts A.L."/>
            <person name="Barry K."/>
            <person name="Choi C."/>
            <person name="Clum A."/>
            <person name="Coughlan A.Y."/>
            <person name="Deshpande S."/>
            <person name="Douglass A.P."/>
            <person name="Hanson S.J."/>
            <person name="Klenk H.-P."/>
            <person name="Labutti K."/>
            <person name="Lapidus A."/>
            <person name="Lindquist E."/>
            <person name="Lipzen A."/>
            <person name="Meier-Kolthoff J.P."/>
            <person name="Ohm R.A."/>
            <person name="Otillar R.P."/>
            <person name="Pangilinan J."/>
            <person name="Peng Y."/>
            <person name="Rokas A."/>
            <person name="Rosa C.A."/>
            <person name="Scheuner C."/>
            <person name="Sibirny A.A."/>
            <person name="Slot J.C."/>
            <person name="Stielow J.B."/>
            <person name="Sun H."/>
            <person name="Kurtzman C.P."/>
            <person name="Blackwell M."/>
            <person name="Grigoriev I.V."/>
            <person name="Jeffries T.W."/>
        </authorList>
    </citation>
    <scope>NUCLEOTIDE SEQUENCE [LARGE SCALE GENOMIC DNA]</scope>
    <source>
        <strain evidence="15">NRRL Y-1933</strain>
    </source>
</reference>
<accession>A0A1E4RJK8</accession>
<dbReference type="GO" id="GO:0006633">
    <property type="term" value="P:fatty acid biosynthetic process"/>
    <property type="evidence" value="ECO:0007669"/>
    <property type="project" value="UniProtKB-KW"/>
</dbReference>
<dbReference type="InterPro" id="IPR011032">
    <property type="entry name" value="GroES-like_sf"/>
</dbReference>
<evidence type="ECO:0000256" key="9">
    <source>
        <dbReference type="ARBA" id="ARBA00023128"/>
    </source>
</evidence>
<dbReference type="RefSeq" id="XP_020076525.1">
    <property type="nucleotide sequence ID" value="XM_020222189.1"/>
</dbReference>
<keyword evidence="10" id="KW-0275">Fatty acid biosynthesis</keyword>
<dbReference type="InterPro" id="IPR020843">
    <property type="entry name" value="ER"/>
</dbReference>
<dbReference type="SMART" id="SM00829">
    <property type="entry name" value="PKS_ER"/>
    <property type="match status" value="1"/>
</dbReference>
<gene>
    <name evidence="14" type="ORF">HYPBUDRAFT_156259</name>
</gene>
<evidence type="ECO:0000256" key="10">
    <source>
        <dbReference type="ARBA" id="ARBA00023160"/>
    </source>
</evidence>
<dbReference type="SUPFAM" id="SSF51735">
    <property type="entry name" value="NAD(P)-binding Rossmann-fold domains"/>
    <property type="match status" value="1"/>
</dbReference>
<keyword evidence="8" id="KW-0443">Lipid metabolism</keyword>
<sequence length="365" mass="39909">MLTSQAVIFSKHGDPSEVLKNHSYEIDDSNVESDSIIVKTLGAPINPSDINQVQGVYPSQPEKTTILGTEEPSAVGGNEGLFEVLKVGSNVKNFKVGDWCIPSQVNFGTWRTHALCKEEDMTPLPNPEQSKANGKPNGLTINQGATISINPLTAYLMLNHYVKLQPGKDWFIQNGGNSAVGKYAIQIAKIQGYNSLSVVRNRDNLDQLVKELKDLGATQVITDEDNNLKEFGATVKSWVKDTSGEIKLALNCVGGKSSAAVARKLNPNGLMLTYGGMSKQPVTLPTSLHIFKNITSAGFWVTALTKNDFNLKRSTLDKVVQWYEEGLLKDAPSVESKFTGEKQLNQLFIDGIENSKNGKQLITFH</sequence>
<evidence type="ECO:0000256" key="5">
    <source>
        <dbReference type="ARBA" id="ARBA00022857"/>
    </source>
</evidence>
<dbReference type="OrthoDB" id="7482721at2759"/>
<dbReference type="Proteomes" id="UP000095085">
    <property type="component" value="Unassembled WGS sequence"/>
</dbReference>
<dbReference type="InterPro" id="IPR013154">
    <property type="entry name" value="ADH-like_N"/>
</dbReference>
<dbReference type="SUPFAM" id="SSF50129">
    <property type="entry name" value="GroES-like"/>
    <property type="match status" value="1"/>
</dbReference>
<dbReference type="EMBL" id="KV454540">
    <property type="protein sequence ID" value="ODV67458.1"/>
    <property type="molecule type" value="Genomic_DNA"/>
</dbReference>
<dbReference type="PANTHER" id="PTHR43981:SF2">
    <property type="entry name" value="ENOYL-[ACYL-CARRIER-PROTEIN] REDUCTASE, MITOCHONDRIAL"/>
    <property type="match status" value="1"/>
</dbReference>
<keyword evidence="9" id="KW-0496">Mitochondrion</keyword>
<dbReference type="GeneID" id="30996738"/>
<dbReference type="Gene3D" id="3.40.50.720">
    <property type="entry name" value="NAD(P)-binding Rossmann-like Domain"/>
    <property type="match status" value="1"/>
</dbReference>
<comment type="catalytic activity">
    <reaction evidence="12">
        <text>a 2,3-saturated acyl-[ACP] + NADP(+) = a (2E)-enoyl-[ACP] + NADPH + H(+)</text>
        <dbReference type="Rhea" id="RHEA:22564"/>
        <dbReference type="Rhea" id="RHEA-COMP:9925"/>
        <dbReference type="Rhea" id="RHEA-COMP:9926"/>
        <dbReference type="ChEBI" id="CHEBI:15378"/>
        <dbReference type="ChEBI" id="CHEBI:57783"/>
        <dbReference type="ChEBI" id="CHEBI:58349"/>
        <dbReference type="ChEBI" id="CHEBI:78784"/>
        <dbReference type="ChEBI" id="CHEBI:78785"/>
        <dbReference type="EC" id="1.3.1.104"/>
    </reaction>
</comment>
<proteinExistence type="inferred from homology"/>
<evidence type="ECO:0000256" key="12">
    <source>
        <dbReference type="ARBA" id="ARBA00048843"/>
    </source>
</evidence>
<evidence type="ECO:0000313" key="15">
    <source>
        <dbReference type="Proteomes" id="UP000095085"/>
    </source>
</evidence>
<keyword evidence="4" id="KW-0276">Fatty acid metabolism</keyword>
<feature type="domain" description="Enoyl reductase (ER)" evidence="13">
    <location>
        <begin position="13"/>
        <end position="362"/>
    </location>
</feature>
<comment type="similarity">
    <text evidence="2">Belongs to the zinc-containing alcohol dehydrogenase family. Quinone oxidoreductase subfamily.</text>
</comment>
<dbReference type="InterPro" id="IPR013149">
    <property type="entry name" value="ADH-like_C"/>
</dbReference>
<evidence type="ECO:0000259" key="13">
    <source>
        <dbReference type="SMART" id="SM00829"/>
    </source>
</evidence>
<dbReference type="InterPro" id="IPR036291">
    <property type="entry name" value="NAD(P)-bd_dom_sf"/>
</dbReference>
<dbReference type="AlphaFoldDB" id="A0A1E4RJK8"/>
<keyword evidence="6" id="KW-0809">Transit peptide</keyword>
<dbReference type="FunFam" id="3.40.50.720:FF:000112">
    <property type="entry name" value="Enoyl-[acyl-carrier-protein] reductase 1, mitochondrial"/>
    <property type="match status" value="1"/>
</dbReference>